<evidence type="ECO:0000256" key="1">
    <source>
        <dbReference type="PROSITE-ProRule" id="PRU10141"/>
    </source>
</evidence>
<comment type="caution">
    <text evidence="4">The sequence shown here is derived from an EMBL/GenBank/DDBJ whole genome shotgun (WGS) entry which is preliminary data.</text>
</comment>
<dbReference type="Pfam" id="PF00069">
    <property type="entry name" value="Pkinase"/>
    <property type="match status" value="1"/>
</dbReference>
<dbReference type="PANTHER" id="PTHR44167:SF18">
    <property type="entry name" value="PROTEIN KINASE DOMAIN-CONTAINING PROTEIN"/>
    <property type="match status" value="1"/>
</dbReference>
<feature type="region of interest" description="Disordered" evidence="2">
    <location>
        <begin position="760"/>
        <end position="865"/>
    </location>
</feature>
<dbReference type="SMART" id="SM00220">
    <property type="entry name" value="S_TKc"/>
    <property type="match status" value="1"/>
</dbReference>
<protein>
    <recommendedName>
        <fullName evidence="3">Protein kinase domain-containing protein</fullName>
    </recommendedName>
</protein>
<keyword evidence="1" id="KW-0547">Nucleotide-binding</keyword>
<accession>A0A439CTH9</accession>
<dbReference type="Gene3D" id="3.30.200.20">
    <property type="entry name" value="Phosphorylase Kinase, domain 1"/>
    <property type="match status" value="1"/>
</dbReference>
<dbReference type="InterPro" id="IPR017441">
    <property type="entry name" value="Protein_kinase_ATP_BS"/>
</dbReference>
<evidence type="ECO:0000313" key="5">
    <source>
        <dbReference type="Proteomes" id="UP000286045"/>
    </source>
</evidence>
<feature type="binding site" evidence="1">
    <location>
        <position position="281"/>
    </location>
    <ligand>
        <name>ATP</name>
        <dbReference type="ChEBI" id="CHEBI:30616"/>
    </ligand>
</feature>
<gene>
    <name evidence="4" type="ORF">EKO27_g9672</name>
</gene>
<dbReference type="Proteomes" id="UP000286045">
    <property type="component" value="Unassembled WGS sequence"/>
</dbReference>
<keyword evidence="5" id="KW-1185">Reference proteome</keyword>
<dbReference type="STRING" id="363999.A0A439CTH9"/>
<reference evidence="4 5" key="1">
    <citation type="submission" date="2018-12" db="EMBL/GenBank/DDBJ databases">
        <title>Draft genome sequence of Xylaria grammica IHI A82.</title>
        <authorList>
            <person name="Buettner E."/>
            <person name="Kellner H."/>
        </authorList>
    </citation>
    <scope>NUCLEOTIDE SEQUENCE [LARGE SCALE GENOMIC DNA]</scope>
    <source>
        <strain evidence="4 5">IHI A82</strain>
    </source>
</reference>
<sequence>MSTDAFATLRPANALAKLAFSNLYETFIDKHQSIGEEGPIAFRRMVVEASQTLDPDVLRLELERRRHVSQKAYASDAETSDSLSELDGDAVKHHEELGTIWTGHYILAFSPWPHDKARGWTAGKGPLGGIVTDLLLCTNIFARWHGINLRNPHARINFVPENRSLYIAGCSSSQSARVVVNGDTVTRRRYMLNQHSMNIWLDKLEYIFQWTDYAATKGFIDDRARYAARAGDPLEVDIDMPTPLPNTRTMGRWTLGKPLGAGGHGRVFLATNTSGGVAALKIMERRSYNTSRVDAEVRTFNEVTAFAKLSDPGERILRAVEVLYTDDEKFSSETAFDNVTIVMQPMTPQTLADMCGPNSKGQVSSATSLSGIKVVANAKYNRGSKGMKIEAAKVFRDALIGLQVMHKGGWMHCDLKPPNIGVIGSPARAVLLDVGTSMHLRHGTKMKSRPGTTGTMGYLAPELELREYDHHIDIWAMGIILYHLTYGCHPWKLALNPWRDGVEYEKLRPQFCTMYQAGIDKMMKDYHNARRSPREGYIHLGALFVDMVRHPWATNNHSPRPTINEVLDHPAWGPLLPDAPRLKRQKQFGELGEVGGHRSNYRPRATTLQPDSSTIVITMGISDQQTPYHEWCDEFFDVVATQGANLIAPPRTPVWEKRGFNEEFADTLTRKLKSLNVEVMSRTQMYGKEAAEEWPARFTPPDIRAEYGARIKALREGLKALNSDPSSDELSDSWEEDVIVGGKVVRKKFSIEKPWEEGWRSWRWPSTPPESANGMRRTAHGKKRRRSCTEGNEEEDNNADDEGDGRRKKVRVTSPAQMDWAQKEYLRRCQANKTSGKAEGTERLVTTYKTDEQAGTVTPLSSPLS</sequence>
<dbReference type="PROSITE" id="PS50011">
    <property type="entry name" value="PROTEIN_KINASE_DOM"/>
    <property type="match status" value="1"/>
</dbReference>
<keyword evidence="1" id="KW-0067">ATP-binding</keyword>
<feature type="compositionally biased region" description="Basic residues" evidence="2">
    <location>
        <begin position="777"/>
        <end position="786"/>
    </location>
</feature>
<dbReference type="PANTHER" id="PTHR44167">
    <property type="entry name" value="OVARIAN-SPECIFIC SERINE/THREONINE-PROTEIN KINASE LOK-RELATED"/>
    <property type="match status" value="1"/>
</dbReference>
<evidence type="ECO:0000256" key="2">
    <source>
        <dbReference type="SAM" id="MobiDB-lite"/>
    </source>
</evidence>
<name>A0A439CTH9_9PEZI</name>
<feature type="compositionally biased region" description="Polar residues" evidence="2">
    <location>
        <begin position="853"/>
        <end position="865"/>
    </location>
</feature>
<organism evidence="4 5">
    <name type="scientific">Xylaria grammica</name>
    <dbReference type="NCBI Taxonomy" id="363999"/>
    <lineage>
        <taxon>Eukaryota</taxon>
        <taxon>Fungi</taxon>
        <taxon>Dikarya</taxon>
        <taxon>Ascomycota</taxon>
        <taxon>Pezizomycotina</taxon>
        <taxon>Sordariomycetes</taxon>
        <taxon>Xylariomycetidae</taxon>
        <taxon>Xylariales</taxon>
        <taxon>Xylariaceae</taxon>
        <taxon>Xylaria</taxon>
    </lineage>
</organism>
<dbReference type="InterPro" id="IPR000719">
    <property type="entry name" value="Prot_kinase_dom"/>
</dbReference>
<feature type="domain" description="Protein kinase" evidence="3">
    <location>
        <begin position="253"/>
        <end position="572"/>
    </location>
</feature>
<dbReference type="InterPro" id="IPR011009">
    <property type="entry name" value="Kinase-like_dom_sf"/>
</dbReference>
<dbReference type="GO" id="GO:0044773">
    <property type="term" value="P:mitotic DNA damage checkpoint signaling"/>
    <property type="evidence" value="ECO:0007669"/>
    <property type="project" value="TreeGrafter"/>
</dbReference>
<evidence type="ECO:0000313" key="4">
    <source>
        <dbReference type="EMBL" id="RWA05432.1"/>
    </source>
</evidence>
<dbReference type="GO" id="GO:0005524">
    <property type="term" value="F:ATP binding"/>
    <property type="evidence" value="ECO:0007669"/>
    <property type="project" value="UniProtKB-UniRule"/>
</dbReference>
<dbReference type="AlphaFoldDB" id="A0A439CTH9"/>
<dbReference type="GO" id="GO:0004674">
    <property type="term" value="F:protein serine/threonine kinase activity"/>
    <property type="evidence" value="ECO:0007669"/>
    <property type="project" value="TreeGrafter"/>
</dbReference>
<dbReference type="EMBL" id="RYZI01000440">
    <property type="protein sequence ID" value="RWA05432.1"/>
    <property type="molecule type" value="Genomic_DNA"/>
</dbReference>
<feature type="compositionally biased region" description="Acidic residues" evidence="2">
    <location>
        <begin position="791"/>
        <end position="803"/>
    </location>
</feature>
<dbReference type="SUPFAM" id="SSF56112">
    <property type="entry name" value="Protein kinase-like (PK-like)"/>
    <property type="match status" value="1"/>
</dbReference>
<dbReference type="Gene3D" id="1.10.510.10">
    <property type="entry name" value="Transferase(Phosphotransferase) domain 1"/>
    <property type="match status" value="1"/>
</dbReference>
<evidence type="ECO:0000259" key="3">
    <source>
        <dbReference type="PROSITE" id="PS50011"/>
    </source>
</evidence>
<dbReference type="PROSITE" id="PS00107">
    <property type="entry name" value="PROTEIN_KINASE_ATP"/>
    <property type="match status" value="1"/>
</dbReference>
<proteinExistence type="predicted"/>
<dbReference type="GO" id="GO:0005737">
    <property type="term" value="C:cytoplasm"/>
    <property type="evidence" value="ECO:0007669"/>
    <property type="project" value="TreeGrafter"/>
</dbReference>
<dbReference type="GO" id="GO:0005634">
    <property type="term" value="C:nucleus"/>
    <property type="evidence" value="ECO:0007669"/>
    <property type="project" value="TreeGrafter"/>
</dbReference>